<evidence type="ECO:0000313" key="2">
    <source>
        <dbReference type="EMBL" id="ART63379.1"/>
    </source>
</evidence>
<reference evidence="2 3" key="1">
    <citation type="submission" date="2017-05" db="EMBL/GenBank/DDBJ databases">
        <authorList>
            <person name="Song R."/>
            <person name="Chenine A.L."/>
            <person name="Ruprecht R.M."/>
        </authorList>
    </citation>
    <scope>NUCLEOTIDE SEQUENCE [LARGE SCALE GENOMIC DNA]</scope>
    <source>
        <strain evidence="2">SW32</strain>
    </source>
</reference>
<dbReference type="AlphaFoldDB" id="A0A240UQS1"/>
<accession>A0A240UQS1</accession>
<feature type="domain" description="Cell wall hydrolase SleB" evidence="1">
    <location>
        <begin position="97"/>
        <end position="202"/>
    </location>
</feature>
<dbReference type="Proteomes" id="UP000194457">
    <property type="component" value="Chromosome"/>
</dbReference>
<dbReference type="GO" id="GO:0016787">
    <property type="term" value="F:hydrolase activity"/>
    <property type="evidence" value="ECO:0007669"/>
    <property type="project" value="UniProtKB-KW"/>
</dbReference>
<proteinExistence type="predicted"/>
<keyword evidence="3" id="KW-1185">Reference proteome</keyword>
<name>A0A240UQS1_9GAMM</name>
<dbReference type="Gene3D" id="1.10.10.2520">
    <property type="entry name" value="Cell wall hydrolase SleB, domain 1"/>
    <property type="match status" value="1"/>
</dbReference>
<sequence>MRAAMRYSLIVIASLVASLSVSSVQASETTQRAMAQQKARVLEQRASNEGGVQPPPPDVRLTRDGARAIDPNGQAPLDDAVTCLARSIYWEAKGTNAREMEAVANVVMNRLGSSGFPTTLCGVVQEGSETGSCQFSWWCDGRPDEASEPKEYAAAREIARRALNGSLLDRTHGALFFHHRGITPAWASSFVLTAKTREFLFYRP</sequence>
<keyword evidence="2" id="KW-0378">Hydrolase</keyword>
<dbReference type="EMBL" id="CP021358">
    <property type="protein sequence ID" value="ART63379.1"/>
    <property type="molecule type" value="Genomic_DNA"/>
</dbReference>
<dbReference type="Pfam" id="PF07486">
    <property type="entry name" value="Hydrolase_2"/>
    <property type="match status" value="1"/>
</dbReference>
<evidence type="ECO:0000313" key="3">
    <source>
        <dbReference type="Proteomes" id="UP000194457"/>
    </source>
</evidence>
<gene>
    <name evidence="2" type="ORF">B9H00_10165</name>
</gene>
<organism evidence="2 3">
    <name type="scientific">Kushneria marisflavi</name>
    <dbReference type="NCBI Taxonomy" id="157779"/>
    <lineage>
        <taxon>Bacteria</taxon>
        <taxon>Pseudomonadati</taxon>
        <taxon>Pseudomonadota</taxon>
        <taxon>Gammaproteobacteria</taxon>
        <taxon>Oceanospirillales</taxon>
        <taxon>Halomonadaceae</taxon>
        <taxon>Kushneria</taxon>
    </lineage>
</organism>
<dbReference type="InterPro" id="IPR042047">
    <property type="entry name" value="SleB_dom1"/>
</dbReference>
<dbReference type="KEGG" id="kma:B9H00_10165"/>
<evidence type="ECO:0000259" key="1">
    <source>
        <dbReference type="Pfam" id="PF07486"/>
    </source>
</evidence>
<dbReference type="InterPro" id="IPR011105">
    <property type="entry name" value="Cell_wall_hydrolase_SleB"/>
</dbReference>
<protein>
    <submittedName>
        <fullName evidence="2">Cell wall hydrolase</fullName>
    </submittedName>
</protein>